<dbReference type="PANTHER" id="PTHR43806:SF65">
    <property type="entry name" value="SERINE PROTEASE APRX"/>
    <property type="match status" value="1"/>
</dbReference>
<keyword evidence="5 10" id="KW-0732">Signal</keyword>
<dbReference type="Gene3D" id="3.50.30.30">
    <property type="match status" value="1"/>
</dbReference>
<keyword evidence="4 8" id="KW-0645">Protease</keyword>
<evidence type="ECO:0000256" key="9">
    <source>
        <dbReference type="RuleBase" id="RU003355"/>
    </source>
</evidence>
<feature type="domain" description="Dockerin" evidence="11">
    <location>
        <begin position="1317"/>
        <end position="1378"/>
    </location>
</feature>
<dbReference type="Gene3D" id="2.60.40.4130">
    <property type="match status" value="1"/>
</dbReference>
<evidence type="ECO:0000256" key="1">
    <source>
        <dbReference type="ARBA" id="ARBA00011073"/>
    </source>
</evidence>
<dbReference type="PROSITE" id="PS51766">
    <property type="entry name" value="DOCKERIN"/>
    <property type="match status" value="1"/>
</dbReference>
<dbReference type="PANTHER" id="PTHR43806">
    <property type="entry name" value="PEPTIDASE S8"/>
    <property type="match status" value="1"/>
</dbReference>
<evidence type="ECO:0000313" key="13">
    <source>
        <dbReference type="Proteomes" id="UP000659496"/>
    </source>
</evidence>
<dbReference type="Gene3D" id="3.40.50.200">
    <property type="entry name" value="Peptidase S8/S53 domain"/>
    <property type="match status" value="1"/>
</dbReference>
<dbReference type="InterPro" id="IPR010259">
    <property type="entry name" value="S8pro/Inhibitor_I9"/>
</dbReference>
<dbReference type="InterPro" id="IPR003137">
    <property type="entry name" value="PA_domain"/>
</dbReference>
<comment type="caution">
    <text evidence="12">The sequence shown here is derived from an EMBL/GenBank/DDBJ whole genome shotgun (WGS) entry which is preliminary data.</text>
</comment>
<dbReference type="RefSeq" id="WP_191690302.1">
    <property type="nucleotide sequence ID" value="NZ_JACSQY010000007.1"/>
</dbReference>
<dbReference type="CDD" id="cd02133">
    <property type="entry name" value="PA_C5a_like"/>
    <property type="match status" value="1"/>
</dbReference>
<feature type="active site" description="Charge relay system" evidence="8">
    <location>
        <position position="624"/>
    </location>
</feature>
<dbReference type="SUPFAM" id="SSF52025">
    <property type="entry name" value="PA domain"/>
    <property type="match status" value="1"/>
</dbReference>
<dbReference type="InterPro" id="IPR034213">
    <property type="entry name" value="S8_Vpr-like"/>
</dbReference>
<dbReference type="InterPro" id="IPR000209">
    <property type="entry name" value="Peptidase_S8/S53_dom"/>
</dbReference>
<sequence length="1403" mass="153822">MMNKRMTKRFMTVAMSTFLVTASLIGTHALPIEAKQSANSANSAREILSNLTKEQRAAIQELDKEVGFTVHPAINQKSEAQVELIIEFKQDPAKVAVAKGQFQEKRNAVSLKDAENKVEASHSEFKKVIKSLEKQPYNTLGSHSIEKNNVEITREYRDAFNGVAVTMPGTAIKEILKTGLVKRVWKNEEVKVDLPEIKEETIEPKMIDSIPQIGVDRLHADGITGEGIKVGVIDTGIDYNHPDLASVYNGYQSAEGKDSATIDPDSVKGWDFVEDDADPMETTYKDWLKSGQPEFDPYESSYYTSHGTHVSGTVAGQQENDVDYAVKGVAPGIELYGYRVLGPYGMGDMIGVMGGIDKSVRDGMDVINLSLGTSANDPLSPVSIAVNNAMLSGVVSVVAAGNAGPNAQTVGAPGTAALPISVGASDVAQISPTYAASTEELSFSDVRLLAKDFSDKIEEFQGQSYPLVYVGFGGEDGFEGKDVTGKIALIQRGQLSFGEKFMNAKNAGAKAVIVFNDSEGQIPYYVGENKSYLPSFRVSNEDGLKLVESAKKNSDFTFGELSNIKSEGDYLAGFSSRGPVASSYDIKPDLVAPGVSIFSTYPAYVNDPIDNNYESAYARIQGTSMAAPHVAGAAALILQHHPDYTPFEVKAALMNSSVDMKEDYSVYEVGAGRINVYDAVYADTAVTVVDQISMVEDDEPTTLEHETGSLRFGSYYISESEAITNTKKVKLANHADAEKSYSIEVDFLQANDNRQDAAANGVVLNVPDKMTVAGGKVVEFEAEISASEKAAFGTYEGYLRISDGDGATHQIPFALRISSKGFASMEFDRPAVPNVWKYHPFLLPFMGLKLNLKSPMETVDLVIKDSKTNEPLGIVGTFYDLKPDLDYISSKGFMGNILPFTGDSKNPIGTEWVRLPEGDYLYELMGTDKDGSEYSMERVVVVDNTPPEIEFLDHQPGIIEVDESMYTKEFGLDAFWVHTNIYDSTVDLLNGKGLTYDQSGNIVTVYQNSPFPSALGVAPDGAMSFGVLPEEIEEGPVVIDLAPVDLASNADTRSLTRYTVIKKGTSYALQTYDKEKLYLDDRFTMTLNLSQVENLLSGTFGVEYDHEIFKFEGLTLNDEFKKFADENGIEVQVDDPKIDKGHWYDMLHVGATLQSSEEFNGFTGDSPFIDVTFTMVSDAYYEGAGALGVDAFKYKKHGETELQDLPVFLANPFEVVPKHSILSGFITPEAFTHDGFLDIQDYDKMGAKVYAKAESGKIYHAKVDEYGEYFFYDMPVSDKQYTVYFEVPGHLNKQRTIRPGVEYNGEFVGEEFWVNAVPAPAGDVNNDGVIDINDVMRVVAQYGKNHLSTDINKDGIVDETDIRYIEKNFLKVGDDAKNKKPLEKLGSKGLNDFLKALGLEPMK</sequence>
<dbReference type="Pfam" id="PF02225">
    <property type="entry name" value="PA"/>
    <property type="match status" value="1"/>
</dbReference>
<dbReference type="CDD" id="cd14254">
    <property type="entry name" value="Dockerin_II"/>
    <property type="match status" value="1"/>
</dbReference>
<dbReference type="PRINTS" id="PR00723">
    <property type="entry name" value="SUBTILISIN"/>
</dbReference>
<keyword evidence="3" id="KW-0964">Secreted</keyword>
<evidence type="ECO:0000256" key="2">
    <source>
        <dbReference type="ARBA" id="ARBA00022512"/>
    </source>
</evidence>
<evidence type="ECO:0000256" key="3">
    <source>
        <dbReference type="ARBA" id="ARBA00022525"/>
    </source>
</evidence>
<keyword evidence="6 8" id="KW-0378">Hydrolase</keyword>
<feature type="active site" description="Charge relay system" evidence="8">
    <location>
        <position position="234"/>
    </location>
</feature>
<feature type="chain" id="PRO_5047485065" evidence="10">
    <location>
        <begin position="23"/>
        <end position="1403"/>
    </location>
</feature>
<dbReference type="InterPro" id="IPR016134">
    <property type="entry name" value="Dockerin_dom"/>
</dbReference>
<dbReference type="InterPro" id="IPR046450">
    <property type="entry name" value="PA_dom_sf"/>
</dbReference>
<dbReference type="InterPro" id="IPR023828">
    <property type="entry name" value="Peptidase_S8_Ser-AS"/>
</dbReference>
<dbReference type="Pfam" id="PF00082">
    <property type="entry name" value="Peptidase_S8"/>
    <property type="match status" value="1"/>
</dbReference>
<dbReference type="InterPro" id="IPR023827">
    <property type="entry name" value="Peptidase_S8_Asp-AS"/>
</dbReference>
<evidence type="ECO:0000259" key="11">
    <source>
        <dbReference type="PROSITE" id="PS51766"/>
    </source>
</evidence>
<dbReference type="Pfam" id="PF05922">
    <property type="entry name" value="Inhibitor_I9"/>
    <property type="match status" value="1"/>
</dbReference>
<dbReference type="PROSITE" id="PS00137">
    <property type="entry name" value="SUBTILASE_HIS"/>
    <property type="match status" value="1"/>
</dbReference>
<comment type="similarity">
    <text evidence="1 8 9">Belongs to the peptidase S8 family.</text>
</comment>
<dbReference type="Proteomes" id="UP000659496">
    <property type="component" value="Unassembled WGS sequence"/>
</dbReference>
<dbReference type="CDD" id="cd07474">
    <property type="entry name" value="Peptidases_S8_subtilisin_Vpr-like"/>
    <property type="match status" value="1"/>
</dbReference>
<feature type="active site" description="Charge relay system" evidence="8">
    <location>
        <position position="306"/>
    </location>
</feature>
<dbReference type="PROSITE" id="PS51892">
    <property type="entry name" value="SUBTILASE"/>
    <property type="match status" value="1"/>
</dbReference>
<dbReference type="PROSITE" id="PS00136">
    <property type="entry name" value="SUBTILASE_ASP"/>
    <property type="match status" value="1"/>
</dbReference>
<evidence type="ECO:0000256" key="10">
    <source>
        <dbReference type="SAM" id="SignalP"/>
    </source>
</evidence>
<dbReference type="InterPro" id="IPR036852">
    <property type="entry name" value="Peptidase_S8/S53_dom_sf"/>
</dbReference>
<keyword evidence="13" id="KW-1185">Reference proteome</keyword>
<name>A0ABR8PL49_9BACL</name>
<keyword evidence="2" id="KW-0134">Cell wall</keyword>
<evidence type="ECO:0000256" key="7">
    <source>
        <dbReference type="ARBA" id="ARBA00022825"/>
    </source>
</evidence>
<dbReference type="InterPro" id="IPR050131">
    <property type="entry name" value="Peptidase_S8_subtilisin-like"/>
</dbReference>
<dbReference type="InterPro" id="IPR036439">
    <property type="entry name" value="Dockerin_dom_sf"/>
</dbReference>
<reference evidence="12 13" key="1">
    <citation type="submission" date="2020-08" db="EMBL/GenBank/DDBJ databases">
        <title>A Genomic Blueprint of the Chicken Gut Microbiome.</title>
        <authorList>
            <person name="Gilroy R."/>
            <person name="Ravi A."/>
            <person name="Getino M."/>
            <person name="Pursley I."/>
            <person name="Horton D.L."/>
            <person name="Alikhan N.-F."/>
            <person name="Baker D."/>
            <person name="Gharbi K."/>
            <person name="Hall N."/>
            <person name="Watson M."/>
            <person name="Adriaenssens E.M."/>
            <person name="Foster-Nyarko E."/>
            <person name="Jarju S."/>
            <person name="Secka A."/>
            <person name="Antonio M."/>
            <person name="Oren A."/>
            <person name="Chaudhuri R."/>
            <person name="La Ragione R.M."/>
            <person name="Hildebrand F."/>
            <person name="Pallen M.J."/>
        </authorList>
    </citation>
    <scope>NUCLEOTIDE SEQUENCE [LARGE SCALE GENOMIC DNA]</scope>
    <source>
        <strain evidence="12 13">Sa3CUA8</strain>
    </source>
</reference>
<feature type="signal peptide" evidence="10">
    <location>
        <begin position="1"/>
        <end position="22"/>
    </location>
</feature>
<protein>
    <submittedName>
        <fullName evidence="12">S8 family serine peptidase</fullName>
    </submittedName>
</protein>
<evidence type="ECO:0000256" key="5">
    <source>
        <dbReference type="ARBA" id="ARBA00022729"/>
    </source>
</evidence>
<evidence type="ECO:0000256" key="4">
    <source>
        <dbReference type="ARBA" id="ARBA00022670"/>
    </source>
</evidence>
<accession>A0ABR8PL49</accession>
<dbReference type="EMBL" id="JACSQY010000007">
    <property type="protein sequence ID" value="MBD7908799.1"/>
    <property type="molecule type" value="Genomic_DNA"/>
</dbReference>
<dbReference type="PROSITE" id="PS00138">
    <property type="entry name" value="SUBTILASE_SER"/>
    <property type="match status" value="1"/>
</dbReference>
<dbReference type="InterPro" id="IPR022398">
    <property type="entry name" value="Peptidase_S8_His-AS"/>
</dbReference>
<dbReference type="SUPFAM" id="SSF52743">
    <property type="entry name" value="Subtilisin-like"/>
    <property type="match status" value="1"/>
</dbReference>
<dbReference type="InterPro" id="IPR015500">
    <property type="entry name" value="Peptidase_S8_subtilisin-rel"/>
</dbReference>
<keyword evidence="7 8" id="KW-0720">Serine protease</keyword>
<evidence type="ECO:0000313" key="12">
    <source>
        <dbReference type="EMBL" id="MBD7908799.1"/>
    </source>
</evidence>
<gene>
    <name evidence="12" type="ORF">H9659_10700</name>
</gene>
<dbReference type="SUPFAM" id="SSF63446">
    <property type="entry name" value="Type I dockerin domain"/>
    <property type="match status" value="1"/>
</dbReference>
<organism evidence="12 13">
    <name type="scientific">Sporosarcina gallistercoris</name>
    <dbReference type="NCBI Taxonomy" id="2762245"/>
    <lineage>
        <taxon>Bacteria</taxon>
        <taxon>Bacillati</taxon>
        <taxon>Bacillota</taxon>
        <taxon>Bacilli</taxon>
        <taxon>Bacillales</taxon>
        <taxon>Caryophanaceae</taxon>
        <taxon>Sporosarcina</taxon>
    </lineage>
</organism>
<proteinExistence type="inferred from homology"/>
<dbReference type="PROSITE" id="PS00018">
    <property type="entry name" value="EF_HAND_1"/>
    <property type="match status" value="1"/>
</dbReference>
<dbReference type="InterPro" id="IPR018247">
    <property type="entry name" value="EF_Hand_1_Ca_BS"/>
</dbReference>
<evidence type="ECO:0000256" key="6">
    <source>
        <dbReference type="ARBA" id="ARBA00022801"/>
    </source>
</evidence>
<evidence type="ECO:0000256" key="8">
    <source>
        <dbReference type="PROSITE-ProRule" id="PRU01240"/>
    </source>
</evidence>